<evidence type="ECO:0000256" key="1">
    <source>
        <dbReference type="SAM" id="MobiDB-lite"/>
    </source>
</evidence>
<keyword evidence="3" id="KW-1185">Reference proteome</keyword>
<evidence type="ECO:0000313" key="2">
    <source>
        <dbReference type="EMBL" id="CAH1242319.1"/>
    </source>
</evidence>
<dbReference type="InterPro" id="IPR043128">
    <property type="entry name" value="Rev_trsase/Diguanyl_cyclase"/>
</dbReference>
<feature type="compositionally biased region" description="Low complexity" evidence="1">
    <location>
        <begin position="111"/>
        <end position="138"/>
    </location>
</feature>
<dbReference type="AlphaFoldDB" id="A0A8J9YV90"/>
<dbReference type="EMBL" id="OV696697">
    <property type="protein sequence ID" value="CAH1242319.1"/>
    <property type="molecule type" value="Genomic_DNA"/>
</dbReference>
<dbReference type="InterPro" id="IPR043502">
    <property type="entry name" value="DNA/RNA_pol_sf"/>
</dbReference>
<gene>
    <name evidence="2" type="primary">Hypp6574</name>
    <name evidence="2" type="ORF">BLAG_LOCUS5623</name>
</gene>
<dbReference type="Proteomes" id="UP000838412">
    <property type="component" value="Chromosome 12"/>
</dbReference>
<reference evidence="2" key="1">
    <citation type="submission" date="2022-01" db="EMBL/GenBank/DDBJ databases">
        <authorList>
            <person name="Braso-Vives M."/>
        </authorList>
    </citation>
    <scope>NUCLEOTIDE SEQUENCE</scope>
</reference>
<feature type="region of interest" description="Disordered" evidence="1">
    <location>
        <begin position="68"/>
        <end position="239"/>
    </location>
</feature>
<sequence length="239" mass="26107">MPSKTTTDMKTTINKAELMTALGMVNYLAKFTPHLSEVTAPLRDHELLKEDIEYVWYSKREDAFADMRKVHSRRQQGGDSSAPRFIPPRQQSGGRSAAESIPPQQKGGGSSAAQSIPPQQQGGGSSAAQSIPPQQQAIHVEPRGVSPPRAASRHPNTPLSRVPPGMCLRQGPHPPTDHNSSLRRIARPQCRPGRPVLSQPQADRRKGLPPPMRSTHTPARLVLSSNPRPRQPARCPPNP</sequence>
<proteinExistence type="predicted"/>
<organism evidence="2 3">
    <name type="scientific">Branchiostoma lanceolatum</name>
    <name type="common">Common lancelet</name>
    <name type="synonym">Amphioxus lanceolatum</name>
    <dbReference type="NCBI Taxonomy" id="7740"/>
    <lineage>
        <taxon>Eukaryota</taxon>
        <taxon>Metazoa</taxon>
        <taxon>Chordata</taxon>
        <taxon>Cephalochordata</taxon>
        <taxon>Leptocardii</taxon>
        <taxon>Amphioxiformes</taxon>
        <taxon>Branchiostomatidae</taxon>
        <taxon>Branchiostoma</taxon>
    </lineage>
</organism>
<accession>A0A8J9YV90</accession>
<dbReference type="Gene3D" id="3.30.70.270">
    <property type="match status" value="1"/>
</dbReference>
<protein>
    <submittedName>
        <fullName evidence="2">Hypp6574 protein</fullName>
    </submittedName>
</protein>
<evidence type="ECO:0000313" key="3">
    <source>
        <dbReference type="Proteomes" id="UP000838412"/>
    </source>
</evidence>
<dbReference type="SUPFAM" id="SSF56672">
    <property type="entry name" value="DNA/RNA polymerases"/>
    <property type="match status" value="1"/>
</dbReference>
<dbReference type="OrthoDB" id="2286242at2759"/>
<name>A0A8J9YV90_BRALA</name>